<keyword evidence="1" id="KW-0812">Transmembrane</keyword>
<feature type="transmembrane region" description="Helical" evidence="1">
    <location>
        <begin position="20"/>
        <end position="45"/>
    </location>
</feature>
<dbReference type="Pfam" id="PF01553">
    <property type="entry name" value="Acyltransferase"/>
    <property type="match status" value="1"/>
</dbReference>
<keyword evidence="4" id="KW-1185">Reference proteome</keyword>
<dbReference type="InterPro" id="IPR002123">
    <property type="entry name" value="Plipid/glycerol_acylTrfase"/>
</dbReference>
<name>A0ABX8EBJ1_9ACTN</name>
<keyword evidence="1" id="KW-1133">Transmembrane helix</keyword>
<dbReference type="EMBL" id="CP075371">
    <property type="protein sequence ID" value="QVT77664.1"/>
    <property type="molecule type" value="Genomic_DNA"/>
</dbReference>
<evidence type="ECO:0000313" key="4">
    <source>
        <dbReference type="Proteomes" id="UP000679307"/>
    </source>
</evidence>
<protein>
    <recommendedName>
        <fullName evidence="2">Phospholipid/glycerol acyltransferase domain-containing protein</fullName>
    </recommendedName>
</protein>
<accession>A0ABX8EBJ1</accession>
<gene>
    <name evidence="3" type="ORF">ENKNEFLB_00028</name>
</gene>
<dbReference type="PANTHER" id="PTHR10983">
    <property type="entry name" value="1-ACYLGLYCEROL-3-PHOSPHATE ACYLTRANSFERASE-RELATED"/>
    <property type="match status" value="1"/>
</dbReference>
<sequence>MSWTSATARRTWVVRRFVLAPAVVALTALVWALLPVGIVVSALVSPLMSGRWRALRLFWLLVVWLSIETVCLAVLLGWWVASGFGRRIRTPYWEGVHYDLAQGMTWVLFGRAERVLNLRVVTEGPDPDAHPGHPLVVVSRHAGPGDSLVLVHALLHWYRREPRIVLKDTIAWDPLAGVLLGRIPSRFVTPGGDAGDTLEGQVAALATGLDDDDAFVIFPEGGNFTPGRRQRGIDRLRERGLEPMARRAEALTNVLAPRPGGLLAALDAAPEADVVLVAHTGLDHLLTAADLWREVPMDKQLIMRWWRVPREEVPLDRDARIEWLYDWWAHIDAWVDEHRPEPLAPGAVRRRAAPAARPDAPTA</sequence>
<organism evidence="3 4">
    <name type="scientific">Nocardioides aquaticus</name>
    <dbReference type="NCBI Taxonomy" id="160826"/>
    <lineage>
        <taxon>Bacteria</taxon>
        <taxon>Bacillati</taxon>
        <taxon>Actinomycetota</taxon>
        <taxon>Actinomycetes</taxon>
        <taxon>Propionibacteriales</taxon>
        <taxon>Nocardioidaceae</taxon>
        <taxon>Nocardioides</taxon>
    </lineage>
</organism>
<dbReference type="PANTHER" id="PTHR10983:SF24">
    <property type="entry name" value="1-ACYLGLYCEROL-3-PHOSPHATE O-ACYLTRANSFERASE 3, ISOFORM E-RELATED"/>
    <property type="match status" value="1"/>
</dbReference>
<dbReference type="RefSeq" id="WP_246535749.1">
    <property type="nucleotide sequence ID" value="NZ_BAAAHS010000174.1"/>
</dbReference>
<evidence type="ECO:0000256" key="1">
    <source>
        <dbReference type="SAM" id="Phobius"/>
    </source>
</evidence>
<dbReference type="SMART" id="SM00563">
    <property type="entry name" value="PlsC"/>
    <property type="match status" value="1"/>
</dbReference>
<feature type="domain" description="Phospholipid/glycerol acyltransferase" evidence="2">
    <location>
        <begin position="135"/>
        <end position="282"/>
    </location>
</feature>
<dbReference type="CDD" id="cd07990">
    <property type="entry name" value="LPLAT_LCLAT1-like"/>
    <property type="match status" value="1"/>
</dbReference>
<dbReference type="Proteomes" id="UP000679307">
    <property type="component" value="Chromosome"/>
</dbReference>
<evidence type="ECO:0000313" key="3">
    <source>
        <dbReference type="EMBL" id="QVT77664.1"/>
    </source>
</evidence>
<feature type="transmembrane region" description="Helical" evidence="1">
    <location>
        <begin position="57"/>
        <end position="81"/>
    </location>
</feature>
<proteinExistence type="predicted"/>
<reference evidence="3 4" key="1">
    <citation type="submission" date="2021-05" db="EMBL/GenBank/DDBJ databases">
        <title>Complete genome of Nocardioides aquaticus KCTC 9944T isolated from meromictic and hypersaline Ekho Lake, Antarctica.</title>
        <authorList>
            <person name="Hwang K."/>
            <person name="Kim K.M."/>
            <person name="Choe H."/>
        </authorList>
    </citation>
    <scope>NUCLEOTIDE SEQUENCE [LARGE SCALE GENOMIC DNA]</scope>
    <source>
        <strain evidence="3 4">KCTC 9944</strain>
    </source>
</reference>
<keyword evidence="1" id="KW-0472">Membrane</keyword>
<evidence type="ECO:0000259" key="2">
    <source>
        <dbReference type="SMART" id="SM00563"/>
    </source>
</evidence>